<feature type="domain" description="DAGKc" evidence="5">
    <location>
        <begin position="1"/>
        <end position="131"/>
    </location>
</feature>
<dbReference type="GO" id="GO:0016301">
    <property type="term" value="F:kinase activity"/>
    <property type="evidence" value="ECO:0007669"/>
    <property type="project" value="UniProtKB-KW"/>
</dbReference>
<keyword evidence="3 6" id="KW-0418">Kinase</keyword>
<dbReference type="InterPro" id="IPR050187">
    <property type="entry name" value="Lipid_Phosphate_FormReg"/>
</dbReference>
<reference evidence="6 7" key="1">
    <citation type="submission" date="2021-01" db="EMBL/GenBank/DDBJ databases">
        <title>Genome seq and assembly of Devosia sp. G19.</title>
        <authorList>
            <person name="Chhetri G."/>
        </authorList>
    </citation>
    <scope>NUCLEOTIDE SEQUENCE [LARGE SCALE GENOMIC DNA]</scope>
    <source>
        <strain evidence="6 7">G19</strain>
    </source>
</reference>
<name>A0ABX7BST4_9HYPH</name>
<dbReference type="Proteomes" id="UP000595460">
    <property type="component" value="Chromosome"/>
</dbReference>
<sequence length="314" mass="34005">MQDFDYYVIFNERAGTASAQGVTADALRGMFEDAGLRCHIDARSDIDLGQRVADAVASPADILVAAGGDGTITALAEALTGTSKSLAILPLGTVNALAKDLNIPLEVRQAVQALANGQPQLIDVGEVNGRTFLHKVVVGVIPAVAAGREFIRDRRDLGAKIGFLRYFMRRLQRAKRMAVLIRRPDGETRVERVQAIAVASNSYDEGLGQFFSRSSLDKGTLTLYILRHLTPGDVLRLTVAMLLGRWRNDDALSIESVDAVTITTHKELLKVMFDGEVETLRTPLEFSIRAKALSVIVQPNAAVVEALNENTAPV</sequence>
<accession>A0ABX7BST4</accession>
<dbReference type="Pfam" id="PF19279">
    <property type="entry name" value="YegS_C"/>
    <property type="match status" value="1"/>
</dbReference>
<gene>
    <name evidence="6" type="ORF">JI749_11430</name>
</gene>
<keyword evidence="7" id="KW-1185">Reference proteome</keyword>
<dbReference type="PROSITE" id="PS50146">
    <property type="entry name" value="DAGK"/>
    <property type="match status" value="1"/>
</dbReference>
<keyword evidence="1" id="KW-0808">Transferase</keyword>
<evidence type="ECO:0000256" key="3">
    <source>
        <dbReference type="ARBA" id="ARBA00022777"/>
    </source>
</evidence>
<evidence type="ECO:0000256" key="2">
    <source>
        <dbReference type="ARBA" id="ARBA00022741"/>
    </source>
</evidence>
<organism evidence="6 7">
    <name type="scientific">Devosia oryziradicis</name>
    <dbReference type="NCBI Taxonomy" id="2801335"/>
    <lineage>
        <taxon>Bacteria</taxon>
        <taxon>Pseudomonadati</taxon>
        <taxon>Pseudomonadota</taxon>
        <taxon>Alphaproteobacteria</taxon>
        <taxon>Hyphomicrobiales</taxon>
        <taxon>Devosiaceae</taxon>
        <taxon>Devosia</taxon>
    </lineage>
</organism>
<dbReference type="PANTHER" id="PTHR12358:SF106">
    <property type="entry name" value="LIPID KINASE YEGS"/>
    <property type="match status" value="1"/>
</dbReference>
<dbReference type="Pfam" id="PF00781">
    <property type="entry name" value="DAGK_cat"/>
    <property type="match status" value="1"/>
</dbReference>
<dbReference type="Gene3D" id="2.60.200.40">
    <property type="match status" value="1"/>
</dbReference>
<dbReference type="InterPro" id="IPR017438">
    <property type="entry name" value="ATP-NAD_kinase_N"/>
</dbReference>
<evidence type="ECO:0000256" key="1">
    <source>
        <dbReference type="ARBA" id="ARBA00022679"/>
    </source>
</evidence>
<evidence type="ECO:0000313" key="6">
    <source>
        <dbReference type="EMBL" id="QQR34987.1"/>
    </source>
</evidence>
<protein>
    <submittedName>
        <fullName evidence="6">Diacylglycerol kinase</fullName>
    </submittedName>
</protein>
<dbReference type="RefSeq" id="WP_201653724.1">
    <property type="nucleotide sequence ID" value="NZ_CP068047.1"/>
</dbReference>
<evidence type="ECO:0000259" key="5">
    <source>
        <dbReference type="PROSITE" id="PS50146"/>
    </source>
</evidence>
<evidence type="ECO:0000256" key="4">
    <source>
        <dbReference type="ARBA" id="ARBA00022840"/>
    </source>
</evidence>
<evidence type="ECO:0000313" key="7">
    <source>
        <dbReference type="Proteomes" id="UP000595460"/>
    </source>
</evidence>
<keyword evidence="2" id="KW-0547">Nucleotide-binding</keyword>
<proteinExistence type="predicted"/>
<dbReference type="PANTHER" id="PTHR12358">
    <property type="entry name" value="SPHINGOSINE KINASE"/>
    <property type="match status" value="1"/>
</dbReference>
<dbReference type="EMBL" id="CP068047">
    <property type="protein sequence ID" value="QQR34987.1"/>
    <property type="molecule type" value="Genomic_DNA"/>
</dbReference>
<keyword evidence="4" id="KW-0067">ATP-binding</keyword>
<dbReference type="InterPro" id="IPR001206">
    <property type="entry name" value="Diacylglycerol_kinase_cat_dom"/>
</dbReference>
<dbReference type="InterPro" id="IPR045540">
    <property type="entry name" value="YegS/DAGK_C"/>
</dbReference>
<dbReference type="Gene3D" id="3.40.50.10330">
    <property type="entry name" value="Probable inorganic polyphosphate/atp-NAD kinase, domain 1"/>
    <property type="match status" value="1"/>
</dbReference>
<dbReference type="SUPFAM" id="SSF111331">
    <property type="entry name" value="NAD kinase/diacylglycerol kinase-like"/>
    <property type="match status" value="1"/>
</dbReference>
<dbReference type="InterPro" id="IPR016064">
    <property type="entry name" value="NAD/diacylglycerol_kinase_sf"/>
</dbReference>